<name>A0AAJ1WG22_9MICC</name>
<dbReference type="EMBL" id="JAUSTB010000007">
    <property type="protein sequence ID" value="MDQ0146577.1"/>
    <property type="molecule type" value="Genomic_DNA"/>
</dbReference>
<keyword evidence="2" id="KW-1185">Reference proteome</keyword>
<proteinExistence type="predicted"/>
<dbReference type="RefSeq" id="WP_141158313.1">
    <property type="nucleotide sequence ID" value="NZ_JAUSTB010000007.1"/>
</dbReference>
<dbReference type="AlphaFoldDB" id="A0AAJ1WG22"/>
<evidence type="ECO:0000313" key="1">
    <source>
        <dbReference type="EMBL" id="MDQ0146577.1"/>
    </source>
</evidence>
<comment type="caution">
    <text evidence="1">The sequence shown here is derived from an EMBL/GenBank/DDBJ whole genome shotgun (WGS) entry which is preliminary data.</text>
</comment>
<gene>
    <name evidence="1" type="ORF">J2T23_002474</name>
</gene>
<evidence type="ECO:0000313" key="2">
    <source>
        <dbReference type="Proteomes" id="UP001239267"/>
    </source>
</evidence>
<dbReference type="Proteomes" id="UP001239267">
    <property type="component" value="Unassembled WGS sequence"/>
</dbReference>
<protein>
    <submittedName>
        <fullName evidence="1">Uncharacterized protein</fullName>
    </submittedName>
</protein>
<reference evidence="1 2" key="1">
    <citation type="submission" date="2023-07" db="EMBL/GenBank/DDBJ databases">
        <title>Sorghum-associated microbial communities from plants grown in Nebraska, USA.</title>
        <authorList>
            <person name="Schachtman D."/>
        </authorList>
    </citation>
    <scope>NUCLEOTIDE SEQUENCE [LARGE SCALE GENOMIC DNA]</scope>
    <source>
        <strain evidence="1 2">DS1001</strain>
    </source>
</reference>
<sequence length="206" mass="22647">MDRALDALVNLDVPADIVRIEVRGALHHESRAELVHIIRRVRRMGIRCRICVDLSQAELVESSALAGLRCDLNAMDTKLLLGVPSAGVSLQLTPAAHDWAPGEASSRRPLLMDDDVRELFPGGDFAGEFPQLPVMWIEELYGRPLTEYTDQELLLASDSAFALLDNPEAPDGADLLGRYNDIGLEILRRQQEPRAPFPATEGQAAS</sequence>
<accession>A0AAJ1WG22</accession>
<organism evidence="1 2">
    <name type="scientific">Pseudarthrobacter niigatensis</name>
    <dbReference type="NCBI Taxonomy" id="369935"/>
    <lineage>
        <taxon>Bacteria</taxon>
        <taxon>Bacillati</taxon>
        <taxon>Actinomycetota</taxon>
        <taxon>Actinomycetes</taxon>
        <taxon>Micrococcales</taxon>
        <taxon>Micrococcaceae</taxon>
        <taxon>Pseudarthrobacter</taxon>
    </lineage>
</organism>